<dbReference type="Gene3D" id="2.60.40.3440">
    <property type="match status" value="2"/>
</dbReference>
<dbReference type="GO" id="GO:0000272">
    <property type="term" value="P:polysaccharide catabolic process"/>
    <property type="evidence" value="ECO:0007669"/>
    <property type="project" value="InterPro"/>
</dbReference>
<sequence length="1898" mass="206643">MSPWSYLLFGHENEMKPTTIRAWRKVALEQLETRIALASDSGLGIYYERYDDIPGASVADLVAAEAFPDSPDATAVLDQFEAPENVGDFYGFRMRALLHPPKTGHYTFWIASGDGSELRLSTSDSEQDSALIASVPGWTLPREWDKYAEQQSASVFLAAGQEYYIEARVKEWYGGDYGAVAWSGPIVGAPTIISGGYLSPVGAAIPQPTDVLVDDIATTASGQAVDFNVLLNDVDHSGGGDSRTIILGSAENGQVTVVDHGTVRYSPNAGFAGIDSFSYTVTKDSAVIGQATATVYVNAILEESAVRAKLLDGVKSLVDAVQPGEMVVFGPTALSVANYPGKGLDSPMIAASTLGQGRVVAVSDHQWLLMGQYGNDPSMRAFYKNGLSWLAQSEAKEISIVVYAEDPNRQAVVDETLEWLESEGYSNVTTANNAALADALQTADLFLTNWMGRTVPPEVVSTLVQFASNGGGLFLGDYGVGYDWWWNKETTEIPGNQILRAAGIGYVKDSPNSGAQAVSPAVGRFTKDDLAGVLSGERATVDPEAIREVFRKVNEVLPESDTLQKTLDRLAMELVMSVSPTPSSPVTDSIDKMLLAREMELLLQLPAEEMPAHRTAASVYGEIQAGAPRLTEQTVSLPTNKSGWVATGFYAAPGETVEIDFPVQLVNKGFSVIIGSHTDSLDKYASTRAGQWRRVPFGTSIRREIDQPRMKLAAPMGGSIFVDFIGNGWGEPLNIGNVEITVHGALRTPSFTLGDTTDEEWINDVRNQPGLYAEFNSEHLAFSVPASWVRDLANPTELMMYWDEVVSYMDWLAGYDDLRTGPERINLDVQISIGLLHAGYPIQGPTGYGDSIVDLEHLRSVGDWGWFHELGHEMQWPDSFRWKNPYTFDGDSEVTVNIFANAALEKMASDFENAEWGWSAIEESVMSEAVEQTHAGTPASFDEKANPYPFYYQLADGPWGWEGVASVLRTYVDDFVSDPRELPNSNQERKDEWLIRFSESVGYDLTSYMVDHWGLEVTPAAIEIVSDMNLPGWLPITAGRDRYLRFEHSSAEIPVDQIARTLDGDYTVVSYSQPTSGSVKEDGNGNFRYVPDPTSASKESFSVNLQSSAGNIVSLPIDISVAHGRGVLMERYGEISGLLVDDLLSSNRYPAYPSSSEVVPSFQSPAISKDRYGLRMRAYLTPPTTGAYTLWIASDDQGELHLSSSSAPNDARVVAYTPSAVTAGEWERYDEQQSPAIELEAGRRYYIEALMKEQHGRDFLQIAWTPPGETTPAIIREEYLTPFGIVENEKPEAVDDVAVVDWNSSIVVAPLQNDRDLDESDSLEIISIDQPASGNLEQLESGEFRYTPASNQSGSEILSYTISDGEGGYDTSTLRFEVVAPSALGQVSLLSEPLVGSAVHINSVFVESTTPAQLDGWIDFDRNGVFDHPAEHIGQGQSFTLESGVNLLPFKSPRMENGVSDVRAKFVLSVMGDVKPSSSMGESVFREFYVPAEDSVPPDLSLQLSIPTTVRSSQSWKVADHGNSLRIFGTDNAVFEITEPAAELDLDLRGAIPAVFVGKWGASEPIILDDSTSHSLVSPSGRITLRNDTPWTNPVLAFDVNRDGVVTPIDALGVINFIASHPDTTQLSPPTTLRGFAYVDVSADQTATPLDALRVINHIARTSTTTQQSDWSSLVTGVSQIVWSGAAGPLIDTADNWVAIASGDEDSSPLSVVAAARDYGAGKIVALGHEGLFGAYTMLDNAQFLRNTFRYLGADQNKTVGFSTGHSEWLNSVDHFSAIQDDLTGEGFVFEPVHGALTSQSLASVSTLVVGNAWSEFAPEEIEAIRSFVESGGSLFLGGLGWSWNSYHPDQTMDDYPMIDIAAPFQLRWHAESISDPTDQHLGHVVFHTFYPEASFTQ</sequence>
<dbReference type="PANTHER" id="PTHR15730:SF5">
    <property type="entry name" value="SI:CH211-210B2.2-RELATED"/>
    <property type="match status" value="1"/>
</dbReference>
<dbReference type="KEGG" id="smam:Mal15_42220"/>
<dbReference type="NCBIfam" id="NF012211">
    <property type="entry name" value="tand_rpt_95"/>
    <property type="match status" value="2"/>
</dbReference>
<dbReference type="Gene3D" id="3.40.390.80">
    <property type="entry name" value="Peptidase M60, enhancin-like domain 2"/>
    <property type="match status" value="1"/>
</dbReference>
<dbReference type="InterPro" id="IPR051244">
    <property type="entry name" value="TCAF"/>
</dbReference>
<dbReference type="Pfam" id="PF17291">
    <property type="entry name" value="M60-like_N"/>
    <property type="match status" value="1"/>
</dbReference>
<dbReference type="Gene3D" id="2.60.120.1560">
    <property type="match status" value="1"/>
</dbReference>
<dbReference type="InterPro" id="IPR042279">
    <property type="entry name" value="Pep_M60_3"/>
</dbReference>
<evidence type="ECO:0000259" key="3">
    <source>
        <dbReference type="PROSITE" id="PS51820"/>
    </source>
</evidence>
<proteinExistence type="inferred from homology"/>
<evidence type="ECO:0000313" key="4">
    <source>
        <dbReference type="EMBL" id="QEG00153.1"/>
    </source>
</evidence>
<reference evidence="4 5" key="1">
    <citation type="submission" date="2019-02" db="EMBL/GenBank/DDBJ databases">
        <title>Planctomycetal bacteria perform biofilm scaping via a novel small molecule.</title>
        <authorList>
            <person name="Jeske O."/>
            <person name="Boedeker C."/>
            <person name="Wiegand S."/>
            <person name="Breitling P."/>
            <person name="Kallscheuer N."/>
            <person name="Jogler M."/>
            <person name="Rohde M."/>
            <person name="Petersen J."/>
            <person name="Medema M.H."/>
            <person name="Surup F."/>
            <person name="Jogler C."/>
        </authorList>
    </citation>
    <scope>NUCLEOTIDE SEQUENCE [LARGE SCALE GENOMIC DNA]</scope>
    <source>
        <strain evidence="4 5">Mal15</strain>
    </source>
</reference>
<dbReference type="InterPro" id="IPR011658">
    <property type="entry name" value="PA14_dom"/>
</dbReference>
<dbReference type="PROSITE" id="PS51820">
    <property type="entry name" value="PA14"/>
    <property type="match status" value="2"/>
</dbReference>
<evidence type="ECO:0000256" key="1">
    <source>
        <dbReference type="ARBA" id="ARBA00009770"/>
    </source>
</evidence>
<dbReference type="Proteomes" id="UP000321353">
    <property type="component" value="Chromosome"/>
</dbReference>
<dbReference type="EMBL" id="CP036264">
    <property type="protein sequence ID" value="QEG00153.1"/>
    <property type="molecule type" value="Genomic_DNA"/>
</dbReference>
<dbReference type="InterPro" id="IPR035423">
    <property type="entry name" value="M60-like_N"/>
</dbReference>
<dbReference type="Pfam" id="PF17963">
    <property type="entry name" value="Big_9"/>
    <property type="match status" value="2"/>
</dbReference>
<dbReference type="Gene3D" id="1.10.390.30">
    <property type="entry name" value="Peptidase M60, enhancin-like domain 3"/>
    <property type="match status" value="1"/>
</dbReference>
<dbReference type="PROSITE" id="PS51723">
    <property type="entry name" value="PEPTIDASE_M60"/>
    <property type="match status" value="1"/>
</dbReference>
<dbReference type="SMART" id="SM00758">
    <property type="entry name" value="PA14"/>
    <property type="match status" value="2"/>
</dbReference>
<gene>
    <name evidence="4" type="ORF">Mal15_42220</name>
</gene>
<dbReference type="SMART" id="SM01276">
    <property type="entry name" value="M60-like"/>
    <property type="match status" value="1"/>
</dbReference>
<dbReference type="InterPro" id="IPR029062">
    <property type="entry name" value="Class_I_gatase-like"/>
</dbReference>
<dbReference type="Pfam" id="PF13402">
    <property type="entry name" value="Peptidase_M60"/>
    <property type="match status" value="1"/>
</dbReference>
<feature type="domain" description="Peptidase M60" evidence="2">
    <location>
        <begin position="642"/>
        <end position="956"/>
    </location>
</feature>
<feature type="domain" description="PA14" evidence="3">
    <location>
        <begin position="1122"/>
        <end position="1279"/>
    </location>
</feature>
<comment type="similarity">
    <text evidence="1">Belongs to the TCAF family.</text>
</comment>
<dbReference type="Pfam" id="PF00404">
    <property type="entry name" value="Dockerin_1"/>
    <property type="match status" value="1"/>
</dbReference>
<dbReference type="InterPro" id="IPR031161">
    <property type="entry name" value="Peptidase_M60_dom"/>
</dbReference>
<dbReference type="SUPFAM" id="SSF52317">
    <property type="entry name" value="Class I glutamine amidotransferase-like"/>
    <property type="match status" value="1"/>
</dbReference>
<feature type="domain" description="PA14" evidence="3">
    <location>
        <begin position="40"/>
        <end position="197"/>
    </location>
</feature>
<dbReference type="InterPro" id="IPR002105">
    <property type="entry name" value="Dockerin_1_rpt"/>
</dbReference>
<name>A0A5B9MFW3_9BACT</name>
<dbReference type="Pfam" id="PF07691">
    <property type="entry name" value="PA14"/>
    <property type="match status" value="2"/>
</dbReference>
<keyword evidence="5" id="KW-1185">Reference proteome</keyword>
<evidence type="ECO:0000259" key="2">
    <source>
        <dbReference type="PROSITE" id="PS51723"/>
    </source>
</evidence>
<protein>
    <submittedName>
        <fullName evidence="4">PA14 domain protein</fullName>
    </submittedName>
</protein>
<accession>A0A5B9MFW3</accession>
<organism evidence="4 5">
    <name type="scientific">Stieleria maiorica</name>
    <dbReference type="NCBI Taxonomy" id="2795974"/>
    <lineage>
        <taxon>Bacteria</taxon>
        <taxon>Pseudomonadati</taxon>
        <taxon>Planctomycetota</taxon>
        <taxon>Planctomycetia</taxon>
        <taxon>Pirellulales</taxon>
        <taxon>Pirellulaceae</taxon>
        <taxon>Stieleria</taxon>
    </lineage>
</organism>
<dbReference type="PANTHER" id="PTHR15730">
    <property type="entry name" value="EXPERIMENTAL AUTOIMMUNE PROSTATITIS ANTIGEN 2-RELATED"/>
    <property type="match status" value="1"/>
</dbReference>
<dbReference type="InterPro" id="IPR037524">
    <property type="entry name" value="PA14/GLEYA"/>
</dbReference>
<dbReference type="SUPFAM" id="SSF56988">
    <property type="entry name" value="Anthrax protective antigen"/>
    <property type="match status" value="2"/>
</dbReference>
<evidence type="ECO:0000313" key="5">
    <source>
        <dbReference type="Proteomes" id="UP000321353"/>
    </source>
</evidence>
<dbReference type="GO" id="GO:0004553">
    <property type="term" value="F:hydrolase activity, hydrolyzing O-glycosyl compounds"/>
    <property type="evidence" value="ECO:0007669"/>
    <property type="project" value="InterPro"/>
</dbReference>